<proteinExistence type="predicted"/>
<sequence length="176" mass="19903">MNSFKEVSAALQIALTDLQAGGELQVVHQILEMKRGLNSKISFEQQKKTQQIKDQVATINELKGINIQEPTQKHAEVSNLVNQVSDLKKEAKSLLTERNALVEQLKSLTKEVNKNTTSKQSEQQKIEAACQLFHQITGVFWEDQEVGYVLSEEIAKPIKYSDSQSATDQLWEMIDM</sequence>
<name>V6LLR3_9EUKA</name>
<dbReference type="Proteomes" id="UP000018208">
    <property type="component" value="Unassembled WGS sequence"/>
</dbReference>
<dbReference type="EMBL" id="AUWU02000008">
    <property type="protein sequence ID" value="KAH0570357.1"/>
    <property type="molecule type" value="Genomic_DNA"/>
</dbReference>
<gene>
    <name evidence="2" type="ORF">SS50377_14513</name>
    <name evidence="3" type="ORF">SS50377_28335</name>
</gene>
<evidence type="ECO:0000313" key="4">
    <source>
        <dbReference type="Proteomes" id="UP000018208"/>
    </source>
</evidence>
<evidence type="ECO:0000313" key="2">
    <source>
        <dbReference type="EMBL" id="EST45547.1"/>
    </source>
</evidence>
<evidence type="ECO:0000313" key="3">
    <source>
        <dbReference type="EMBL" id="KAH0570357.1"/>
    </source>
</evidence>
<dbReference type="VEuPathDB" id="GiardiaDB:SS50377_28335"/>
<accession>V6LLR3</accession>
<dbReference type="EMBL" id="KI546092">
    <property type="protein sequence ID" value="EST45547.1"/>
    <property type="molecule type" value="Genomic_DNA"/>
</dbReference>
<keyword evidence="4" id="KW-1185">Reference proteome</keyword>
<protein>
    <recommendedName>
        <fullName evidence="5">Kinetochore protein Spc24</fullName>
    </recommendedName>
</protein>
<feature type="coiled-coil region" evidence="1">
    <location>
        <begin position="77"/>
        <end position="111"/>
    </location>
</feature>
<reference evidence="3" key="2">
    <citation type="submission" date="2020-12" db="EMBL/GenBank/DDBJ databases">
        <title>New Spironucleus salmonicida genome in near-complete chromosomes.</title>
        <authorList>
            <person name="Xu F."/>
            <person name="Kurt Z."/>
            <person name="Jimenez-Gonzalez A."/>
            <person name="Astvaldsson A."/>
            <person name="Andersson J.O."/>
            <person name="Svard S.G."/>
        </authorList>
    </citation>
    <scope>NUCLEOTIDE SEQUENCE</scope>
    <source>
        <strain evidence="3">ATCC 50377</strain>
    </source>
</reference>
<dbReference type="AlphaFoldDB" id="V6LLR3"/>
<evidence type="ECO:0008006" key="5">
    <source>
        <dbReference type="Google" id="ProtNLM"/>
    </source>
</evidence>
<dbReference type="OrthoDB" id="10250237at2759"/>
<evidence type="ECO:0000256" key="1">
    <source>
        <dbReference type="SAM" id="Coils"/>
    </source>
</evidence>
<keyword evidence="1" id="KW-0175">Coiled coil</keyword>
<reference evidence="2 3" key="1">
    <citation type="journal article" date="2014" name="PLoS Genet.">
        <title>The Genome of Spironucleus salmonicida Highlights a Fish Pathogen Adapted to Fluctuating Environments.</title>
        <authorList>
            <person name="Xu F."/>
            <person name="Jerlstrom-Hultqvist J."/>
            <person name="Einarsson E."/>
            <person name="Astvaldsson A."/>
            <person name="Svard S.G."/>
            <person name="Andersson J.O."/>
        </authorList>
    </citation>
    <scope>NUCLEOTIDE SEQUENCE</scope>
    <source>
        <strain evidence="3">ATCC 50377</strain>
    </source>
</reference>
<organism evidence="2">
    <name type="scientific">Spironucleus salmonicida</name>
    <dbReference type="NCBI Taxonomy" id="348837"/>
    <lineage>
        <taxon>Eukaryota</taxon>
        <taxon>Metamonada</taxon>
        <taxon>Diplomonadida</taxon>
        <taxon>Hexamitidae</taxon>
        <taxon>Hexamitinae</taxon>
        <taxon>Spironucleus</taxon>
    </lineage>
</organism>